<evidence type="ECO:0000313" key="1">
    <source>
        <dbReference type="EMBL" id="CAH7682795.1"/>
    </source>
</evidence>
<evidence type="ECO:0000313" key="2">
    <source>
        <dbReference type="Proteomes" id="UP001153365"/>
    </source>
</evidence>
<protein>
    <submittedName>
        <fullName evidence="1">Uncharacterized protein</fullName>
    </submittedName>
</protein>
<sequence length="202" mass="22784">MTSYCKVKGRLTYTRLQHNVVLITNRSAVMICDGFKIPYKFILTYNPVKQDPSQRTRNVEELVAEGPRLQKLGNKEILIPHPEGLEAIPSPDADSAVVTANTMTDIEPPKVSEVLEILWTNIKRISRLQIQEAEKKARKSDALESTTGFTSVLFNAASPNKLSLNHLLTFKWLEELGSGELDEWIISQFSSGFQIVVEAERR</sequence>
<name>A0AAV0B767_PHAPC</name>
<reference evidence="1" key="1">
    <citation type="submission" date="2022-06" db="EMBL/GenBank/DDBJ databases">
        <authorList>
            <consortium name="SYNGENTA / RWTH Aachen University"/>
        </authorList>
    </citation>
    <scope>NUCLEOTIDE SEQUENCE</scope>
</reference>
<gene>
    <name evidence="1" type="ORF">PPACK8108_LOCUS15902</name>
</gene>
<keyword evidence="2" id="KW-1185">Reference proteome</keyword>
<dbReference type="AlphaFoldDB" id="A0AAV0B767"/>
<dbReference type="EMBL" id="CALTRL010004286">
    <property type="protein sequence ID" value="CAH7682795.1"/>
    <property type="molecule type" value="Genomic_DNA"/>
</dbReference>
<comment type="caution">
    <text evidence="1">The sequence shown here is derived from an EMBL/GenBank/DDBJ whole genome shotgun (WGS) entry which is preliminary data.</text>
</comment>
<accession>A0AAV0B767</accession>
<dbReference type="Proteomes" id="UP001153365">
    <property type="component" value="Unassembled WGS sequence"/>
</dbReference>
<proteinExistence type="predicted"/>
<organism evidence="1 2">
    <name type="scientific">Phakopsora pachyrhizi</name>
    <name type="common">Asian soybean rust disease fungus</name>
    <dbReference type="NCBI Taxonomy" id="170000"/>
    <lineage>
        <taxon>Eukaryota</taxon>
        <taxon>Fungi</taxon>
        <taxon>Dikarya</taxon>
        <taxon>Basidiomycota</taxon>
        <taxon>Pucciniomycotina</taxon>
        <taxon>Pucciniomycetes</taxon>
        <taxon>Pucciniales</taxon>
        <taxon>Phakopsoraceae</taxon>
        <taxon>Phakopsora</taxon>
    </lineage>
</organism>